<comment type="caution">
    <text evidence="2">The sequence shown here is derived from an EMBL/GenBank/DDBJ whole genome shotgun (WGS) entry which is preliminary data.</text>
</comment>
<reference evidence="2 3" key="1">
    <citation type="submission" date="2020-07" db="EMBL/GenBank/DDBJ databases">
        <authorList>
            <person name="Feng X."/>
        </authorList>
    </citation>
    <scope>NUCLEOTIDE SEQUENCE [LARGE SCALE GENOMIC DNA]</scope>
    <source>
        <strain evidence="2 3">JCM23202</strain>
    </source>
</reference>
<name>A0A7X1EB72_9BACT</name>
<gene>
    <name evidence="2" type="ORF">H5P27_15675</name>
</gene>
<dbReference type="AlphaFoldDB" id="A0A7X1EB72"/>
<keyword evidence="3" id="KW-1185">Reference proteome</keyword>
<feature type="region of interest" description="Disordered" evidence="1">
    <location>
        <begin position="1"/>
        <end position="21"/>
    </location>
</feature>
<evidence type="ECO:0000313" key="3">
    <source>
        <dbReference type="Proteomes" id="UP000526501"/>
    </source>
</evidence>
<sequence>MPRGGKREGAGRKPREIPREAITIRLEPETATKFKKICKANKLSYSGQLTKWVDET</sequence>
<organism evidence="2 3">
    <name type="scientific">Pelagicoccus albus</name>
    <dbReference type="NCBI Taxonomy" id="415222"/>
    <lineage>
        <taxon>Bacteria</taxon>
        <taxon>Pseudomonadati</taxon>
        <taxon>Verrucomicrobiota</taxon>
        <taxon>Opitutia</taxon>
        <taxon>Puniceicoccales</taxon>
        <taxon>Pelagicoccaceae</taxon>
        <taxon>Pelagicoccus</taxon>
    </lineage>
</organism>
<evidence type="ECO:0000313" key="2">
    <source>
        <dbReference type="EMBL" id="MBC2607492.1"/>
    </source>
</evidence>
<accession>A0A7X1EB72</accession>
<protein>
    <recommendedName>
        <fullName evidence="4">CopG family transcriptional regulator</fullName>
    </recommendedName>
</protein>
<evidence type="ECO:0000256" key="1">
    <source>
        <dbReference type="SAM" id="MobiDB-lite"/>
    </source>
</evidence>
<evidence type="ECO:0008006" key="4">
    <source>
        <dbReference type="Google" id="ProtNLM"/>
    </source>
</evidence>
<dbReference type="Proteomes" id="UP000526501">
    <property type="component" value="Unassembled WGS sequence"/>
</dbReference>
<dbReference type="RefSeq" id="WP_185661378.1">
    <property type="nucleotide sequence ID" value="NZ_CAWPOO010000013.1"/>
</dbReference>
<proteinExistence type="predicted"/>
<dbReference type="EMBL" id="JACHVC010000013">
    <property type="protein sequence ID" value="MBC2607492.1"/>
    <property type="molecule type" value="Genomic_DNA"/>
</dbReference>
<feature type="compositionally biased region" description="Basic and acidic residues" evidence="1">
    <location>
        <begin position="1"/>
        <end position="19"/>
    </location>
</feature>